<evidence type="ECO:0000256" key="3">
    <source>
        <dbReference type="ARBA" id="ARBA00022723"/>
    </source>
</evidence>
<dbReference type="InterPro" id="IPR058240">
    <property type="entry name" value="rSAM_sf"/>
</dbReference>
<evidence type="ECO:0000259" key="6">
    <source>
        <dbReference type="Pfam" id="PF13186"/>
    </source>
</evidence>
<dbReference type="NCBIfam" id="TIGR04085">
    <property type="entry name" value="rSAM_more_4Fe4S"/>
    <property type="match status" value="1"/>
</dbReference>
<dbReference type="EMBL" id="UOFG01000281">
    <property type="protein sequence ID" value="VAW66676.1"/>
    <property type="molecule type" value="Genomic_DNA"/>
</dbReference>
<keyword evidence="5" id="KW-0411">Iron-sulfur</keyword>
<keyword evidence="2" id="KW-0949">S-adenosyl-L-methionine</keyword>
<protein>
    <recommendedName>
        <fullName evidence="6">4Fe4S-binding SPASM domain-containing protein</fullName>
    </recommendedName>
</protein>
<dbReference type="InterPro" id="IPR023867">
    <property type="entry name" value="Sulphatase_maturase_rSAM"/>
</dbReference>
<feature type="domain" description="4Fe4S-binding SPASM" evidence="6">
    <location>
        <begin position="278"/>
        <end position="340"/>
    </location>
</feature>
<dbReference type="GO" id="GO:0046872">
    <property type="term" value="F:metal ion binding"/>
    <property type="evidence" value="ECO:0007669"/>
    <property type="project" value="UniProtKB-KW"/>
</dbReference>
<dbReference type="GO" id="GO:0016491">
    <property type="term" value="F:oxidoreductase activity"/>
    <property type="evidence" value="ECO:0007669"/>
    <property type="project" value="InterPro"/>
</dbReference>
<evidence type="ECO:0000256" key="4">
    <source>
        <dbReference type="ARBA" id="ARBA00023004"/>
    </source>
</evidence>
<accession>A0A3B0YEB7</accession>
<dbReference type="AlphaFoldDB" id="A0A3B0YEB7"/>
<evidence type="ECO:0000256" key="1">
    <source>
        <dbReference type="ARBA" id="ARBA00001966"/>
    </source>
</evidence>
<comment type="cofactor">
    <cofactor evidence="1">
        <name>[4Fe-4S] cluster</name>
        <dbReference type="ChEBI" id="CHEBI:49883"/>
    </cofactor>
</comment>
<dbReference type="CDD" id="cd01335">
    <property type="entry name" value="Radical_SAM"/>
    <property type="match status" value="1"/>
</dbReference>
<dbReference type="PANTHER" id="PTHR43273:SF8">
    <property type="entry name" value="RADICAL SAM DOMAIN PROTEIN"/>
    <property type="match status" value="1"/>
</dbReference>
<dbReference type="Gene3D" id="3.20.20.70">
    <property type="entry name" value="Aldolase class I"/>
    <property type="match status" value="1"/>
</dbReference>
<evidence type="ECO:0000256" key="2">
    <source>
        <dbReference type="ARBA" id="ARBA00022691"/>
    </source>
</evidence>
<dbReference type="InterPro" id="IPR007197">
    <property type="entry name" value="rSAM"/>
</dbReference>
<dbReference type="InterPro" id="IPR023885">
    <property type="entry name" value="4Fe4S-binding_SPASM_dom"/>
</dbReference>
<dbReference type="Pfam" id="PF13186">
    <property type="entry name" value="SPASM"/>
    <property type="match status" value="1"/>
</dbReference>
<dbReference type="InterPro" id="IPR013785">
    <property type="entry name" value="Aldolase_TIM"/>
</dbReference>
<sequence>MNNEGKQLIHLLYVPTMYCNLGCQYCYLGDQTELKARQLDWDRALSTLKYAVDKFMNSDVLPFNISLHGGEVTTLPATVMQELFSYISAYYKTHKAVLVENGFKKTNPHIKTNLYNFSNHFSLLDNNEVSISASVDLPLSLHDKYRTTKKGGSTLKRTLDNIKLLSAYPHDKKMSCVLFYEHLDKTDEIIKDIWKLHNEYAIDMNRFNFMFGFESDYNNEKFMGNDSLSTRTIKDEDQVIFYHRMKSEFMGTVLEEGFKTHWFDEFKPAYCTNSFNCGDKFFLLQSDGSVYSCVRGQGVDGFLYGNIFTDSVDQILARASNKILDAHRTQGMHDDCKKCDYLNICQTGCAFVKTELNSSKSYTCALQKEIYKDYPEQYPVATEDEKLSALQVYIIDMHPQLVTEDLMPVSTPQVILPDDLYEEKNTLLDIISNDAMLGALYSDSDIFIEHNGVFIALESQVLKAERKILSISAADSLSIHIKRSLFQVNCRETVRNKLMMQCLRDTPVVYGDEKRTKQQHTFNIEVYYDMLDASSEKGDAFVSYNLKEVLYTMRRAYKAEILNNIFFTTAYLRQYHYEKQKENAFYHIQAINLPFQNIEFYWTF</sequence>
<dbReference type="SFLD" id="SFLDS00029">
    <property type="entry name" value="Radical_SAM"/>
    <property type="match status" value="1"/>
</dbReference>
<reference evidence="7" key="1">
    <citation type="submission" date="2018-06" db="EMBL/GenBank/DDBJ databases">
        <authorList>
            <person name="Zhirakovskaya E."/>
        </authorList>
    </citation>
    <scope>NUCLEOTIDE SEQUENCE</scope>
</reference>
<dbReference type="SFLD" id="SFLDG01067">
    <property type="entry name" value="SPASM/twitch_domain_containing"/>
    <property type="match status" value="1"/>
</dbReference>
<evidence type="ECO:0000313" key="7">
    <source>
        <dbReference type="EMBL" id="VAW66676.1"/>
    </source>
</evidence>
<organism evidence="7">
    <name type="scientific">hydrothermal vent metagenome</name>
    <dbReference type="NCBI Taxonomy" id="652676"/>
    <lineage>
        <taxon>unclassified sequences</taxon>
        <taxon>metagenomes</taxon>
        <taxon>ecological metagenomes</taxon>
    </lineage>
</organism>
<keyword evidence="4" id="KW-0408">Iron</keyword>
<dbReference type="PANTHER" id="PTHR43273">
    <property type="entry name" value="ANAEROBIC SULFATASE-MATURATING ENZYME HOMOLOG ASLB-RELATED"/>
    <property type="match status" value="1"/>
</dbReference>
<keyword evidence="3" id="KW-0479">Metal-binding</keyword>
<gene>
    <name evidence="7" type="ORF">MNBD_GAMMA11-3423</name>
</gene>
<name>A0A3B0YEB7_9ZZZZ</name>
<dbReference type="SUPFAM" id="SSF102114">
    <property type="entry name" value="Radical SAM enzymes"/>
    <property type="match status" value="1"/>
</dbReference>
<proteinExistence type="predicted"/>
<dbReference type="GO" id="GO:0051536">
    <property type="term" value="F:iron-sulfur cluster binding"/>
    <property type="evidence" value="ECO:0007669"/>
    <property type="project" value="UniProtKB-KW"/>
</dbReference>
<evidence type="ECO:0000256" key="5">
    <source>
        <dbReference type="ARBA" id="ARBA00023014"/>
    </source>
</evidence>